<dbReference type="GO" id="GO:0009252">
    <property type="term" value="P:peptidoglycan biosynthetic process"/>
    <property type="evidence" value="ECO:0007669"/>
    <property type="project" value="UniProtKB-UniRule"/>
</dbReference>
<feature type="binding site" evidence="2">
    <location>
        <begin position="21"/>
        <end position="24"/>
    </location>
    <ligand>
        <name>substrate</name>
    </ligand>
</feature>
<evidence type="ECO:0000313" key="3">
    <source>
        <dbReference type="EMBL" id="SIT65879.1"/>
    </source>
</evidence>
<evidence type="ECO:0000313" key="4">
    <source>
        <dbReference type="Proteomes" id="UP000223759"/>
    </source>
</evidence>
<dbReference type="PANTHER" id="PTHR10291">
    <property type="entry name" value="DEHYDRODOLICHYL DIPHOSPHATE SYNTHASE FAMILY MEMBER"/>
    <property type="match status" value="1"/>
</dbReference>
<dbReference type="GO" id="GO:0008360">
    <property type="term" value="P:regulation of cell shape"/>
    <property type="evidence" value="ECO:0007669"/>
    <property type="project" value="UniProtKB-KW"/>
</dbReference>
<comment type="subunit">
    <text evidence="2">Homodimer.</text>
</comment>
<reference evidence="3 4" key="1">
    <citation type="submission" date="2017-01" db="EMBL/GenBank/DDBJ databases">
        <authorList>
            <person name="Mah S.A."/>
            <person name="Swanson W.J."/>
            <person name="Moy G.W."/>
            <person name="Vacquier V.D."/>
        </authorList>
    </citation>
    <scope>NUCLEOTIDE SEQUENCE [LARGE SCALE GENOMIC DNA]</scope>
    <source>
        <strain evidence="3 4">M9</strain>
    </source>
</reference>
<feature type="binding site" evidence="2">
    <location>
        <position position="69"/>
    </location>
    <ligand>
        <name>substrate</name>
    </ligand>
</feature>
<dbReference type="CDD" id="cd00475">
    <property type="entry name" value="Cis_IPPS"/>
    <property type="match status" value="1"/>
</dbReference>
<feature type="binding site" evidence="2">
    <location>
        <position position="25"/>
    </location>
    <ligand>
        <name>substrate</name>
    </ligand>
</feature>
<dbReference type="Pfam" id="PF01255">
    <property type="entry name" value="Prenyltransf"/>
    <property type="match status" value="1"/>
</dbReference>
<feature type="active site" evidence="2">
    <location>
        <position position="20"/>
    </location>
</feature>
<proteinExistence type="inferred from homology"/>
<accession>A0A1R3VMU2</accession>
<feature type="active site" description="Proton acceptor" evidence="2">
    <location>
        <position position="68"/>
    </location>
</feature>
<name>A0A1R3VMU2_9GAMM</name>
<dbReference type="HAMAP" id="MF_01139">
    <property type="entry name" value="ISPT"/>
    <property type="match status" value="1"/>
</dbReference>
<dbReference type="RefSeq" id="WP_076754373.1">
    <property type="nucleotide sequence ID" value="NZ_CP023018.1"/>
</dbReference>
<dbReference type="InterPro" id="IPR018520">
    <property type="entry name" value="UPP_synth-like_CS"/>
</dbReference>
<comment type="similarity">
    <text evidence="2">Belongs to the UPP synthase family.</text>
</comment>
<dbReference type="InterPro" id="IPR001441">
    <property type="entry name" value="UPP_synth-like"/>
</dbReference>
<feature type="binding site" evidence="2">
    <location>
        <begin position="194"/>
        <end position="196"/>
    </location>
    <ligand>
        <name>substrate</name>
    </ligand>
</feature>
<keyword evidence="2" id="KW-0133">Cell shape</keyword>
<evidence type="ECO:0000256" key="1">
    <source>
        <dbReference type="ARBA" id="ARBA00022679"/>
    </source>
</evidence>
<dbReference type="GO" id="GO:0008834">
    <property type="term" value="F:ditrans,polycis-undecaprenyl-diphosphate synthase [(2E,6E)-farnesyl-diphosphate specific] activity"/>
    <property type="evidence" value="ECO:0007669"/>
    <property type="project" value="UniProtKB-UniRule"/>
</dbReference>
<evidence type="ECO:0000256" key="2">
    <source>
        <dbReference type="HAMAP-Rule" id="MF_01139"/>
    </source>
</evidence>
<keyword evidence="1 2" id="KW-0808">Transferase</keyword>
<dbReference type="InterPro" id="IPR036424">
    <property type="entry name" value="UPP_synth-like_sf"/>
</dbReference>
<dbReference type="EMBL" id="FTPK01000001">
    <property type="protein sequence ID" value="SIT65879.1"/>
    <property type="molecule type" value="Genomic_DNA"/>
</dbReference>
<comment type="function">
    <text evidence="2">Catalyzes the sequential condensation of isopentenyl diphosphate (IPP) with (2E,6E)-farnesyl diphosphate (E,E-FPP) to yield (2Z,6Z,10Z,14Z,18Z,22Z,26Z,30Z,34E,38E)-undecaprenyl diphosphate (di-trans,octa-cis-UPP). UPP is the precursor of glycosyl carrier lipid in the biosynthesis of bacterial cell wall polysaccharide components such as peptidoglycan and lipopolysaccharide.</text>
</comment>
<protein>
    <recommendedName>
        <fullName evidence="2">Ditrans,polycis-undecaprenyl-diphosphate synthase ((2E,6E)-farnesyl-diphosphate specific)</fullName>
        <ecNumber evidence="2">2.5.1.31</ecNumber>
    </recommendedName>
    <alternativeName>
        <fullName evidence="2">Ditrans,polycis-undecaprenylcistransferase</fullName>
    </alternativeName>
    <alternativeName>
        <fullName evidence="2">Undecaprenyl diphosphate synthase</fullName>
        <shortName evidence="2">UDS</shortName>
    </alternativeName>
    <alternativeName>
        <fullName evidence="2">Undecaprenyl pyrophosphate synthase</fullName>
        <shortName evidence="2">UPP synthase</shortName>
    </alternativeName>
</protein>
<sequence length="250" mass="28302">MTHIPSTTRGAPEHVAIIMDGNGRWAGRRGLPRTEGHRRGIEPARMVVRYCAEHGVKVLTLFAFSSENWKRPQAEVGTLMDLFIRSMSKEVPDLIEKGIRLNFIGERQAFSQKLQKAMAKAEADTADNQRMDLFVAVGYGGRWDITQAALSLAEDIAAGRVEAANVTPEHLRKHISTAAMPDPDLLIRTGGEQRISNFLLWQMAYTELYFTPILWPDMQSADMDQAFEFFASRSRRFGHIDEQLNRQERA</sequence>
<keyword evidence="2" id="KW-0961">Cell wall biogenesis/degradation</keyword>
<organism evidence="3 4">
    <name type="scientific">Ectothiorhodosinus mongolicus</name>
    <dbReference type="NCBI Taxonomy" id="233100"/>
    <lineage>
        <taxon>Bacteria</taxon>
        <taxon>Pseudomonadati</taxon>
        <taxon>Pseudomonadota</taxon>
        <taxon>Gammaproteobacteria</taxon>
        <taxon>Chromatiales</taxon>
        <taxon>Ectothiorhodospiraceae</taxon>
        <taxon>Ectothiorhodosinus</taxon>
    </lineage>
</organism>
<feature type="binding site" evidence="2">
    <location>
        <position position="37"/>
    </location>
    <ligand>
        <name>substrate</name>
    </ligand>
</feature>
<dbReference type="GO" id="GO:0000287">
    <property type="term" value="F:magnesium ion binding"/>
    <property type="evidence" value="ECO:0007669"/>
    <property type="project" value="UniProtKB-UniRule"/>
</dbReference>
<gene>
    <name evidence="2" type="primary">uppS</name>
    <name evidence="3" type="ORF">SAMN05216526_0334</name>
</gene>
<feature type="binding site" evidence="2">
    <location>
        <begin position="65"/>
        <end position="67"/>
    </location>
    <ligand>
        <name>substrate</name>
    </ligand>
</feature>
<feature type="binding site" evidence="2">
    <location>
        <position position="207"/>
    </location>
    <ligand>
        <name>Mg(2+)</name>
        <dbReference type="ChEBI" id="CHEBI:18420"/>
    </ligand>
</feature>
<feature type="binding site" evidence="2">
    <location>
        <position position="71"/>
    </location>
    <ligand>
        <name>substrate</name>
    </ligand>
</feature>
<dbReference type="EC" id="2.5.1.31" evidence="2"/>
<feature type="binding site" evidence="2">
    <location>
        <position position="188"/>
    </location>
    <ligand>
        <name>substrate</name>
    </ligand>
</feature>
<dbReference type="Proteomes" id="UP000223759">
    <property type="component" value="Unassembled WGS sequence"/>
</dbReference>
<dbReference type="SUPFAM" id="SSF64005">
    <property type="entry name" value="Undecaprenyl diphosphate synthase"/>
    <property type="match status" value="1"/>
</dbReference>
<keyword evidence="2" id="KW-0479">Metal-binding</keyword>
<dbReference type="Gene3D" id="3.40.1180.10">
    <property type="entry name" value="Decaprenyl diphosphate synthase-like"/>
    <property type="match status" value="1"/>
</dbReference>
<feature type="binding site" evidence="2">
    <location>
        <position position="33"/>
    </location>
    <ligand>
        <name>substrate</name>
    </ligand>
</feature>
<dbReference type="FunFam" id="3.40.1180.10:FF:000001">
    <property type="entry name" value="(2E,6E)-farnesyl-diphosphate-specific ditrans,polycis-undecaprenyl-diphosphate synthase"/>
    <property type="match status" value="1"/>
</dbReference>
<dbReference type="AlphaFoldDB" id="A0A1R3VMU2"/>
<dbReference type="GO" id="GO:0016094">
    <property type="term" value="P:polyprenol biosynthetic process"/>
    <property type="evidence" value="ECO:0007669"/>
    <property type="project" value="TreeGrafter"/>
</dbReference>
<comment type="cofactor">
    <cofactor evidence="2">
        <name>Mg(2+)</name>
        <dbReference type="ChEBI" id="CHEBI:18420"/>
    </cofactor>
    <text evidence="2">Binds 2 magnesium ions per subunit.</text>
</comment>
<dbReference type="PANTHER" id="PTHR10291:SF0">
    <property type="entry name" value="DEHYDRODOLICHYL DIPHOSPHATE SYNTHASE 2"/>
    <property type="match status" value="1"/>
</dbReference>
<dbReference type="PROSITE" id="PS01066">
    <property type="entry name" value="UPP_SYNTHASE"/>
    <property type="match status" value="1"/>
</dbReference>
<keyword evidence="2" id="KW-0460">Magnesium</keyword>
<keyword evidence="2" id="KW-0573">Peptidoglycan synthesis</keyword>
<comment type="catalytic activity">
    <reaction evidence="2">
        <text>8 isopentenyl diphosphate + (2E,6E)-farnesyl diphosphate = di-trans,octa-cis-undecaprenyl diphosphate + 8 diphosphate</text>
        <dbReference type="Rhea" id="RHEA:27551"/>
        <dbReference type="ChEBI" id="CHEBI:33019"/>
        <dbReference type="ChEBI" id="CHEBI:58405"/>
        <dbReference type="ChEBI" id="CHEBI:128769"/>
        <dbReference type="ChEBI" id="CHEBI:175763"/>
        <dbReference type="EC" id="2.5.1.31"/>
    </reaction>
</comment>
<keyword evidence="4" id="KW-1185">Reference proteome</keyword>
<dbReference type="GO" id="GO:0005829">
    <property type="term" value="C:cytosol"/>
    <property type="evidence" value="ECO:0007669"/>
    <property type="project" value="TreeGrafter"/>
</dbReference>
<feature type="binding site" evidence="2">
    <location>
        <position position="20"/>
    </location>
    <ligand>
        <name>Mg(2+)</name>
        <dbReference type="ChEBI" id="CHEBI:18420"/>
    </ligand>
</feature>
<dbReference type="GO" id="GO:0071555">
    <property type="term" value="P:cell wall organization"/>
    <property type="evidence" value="ECO:0007669"/>
    <property type="project" value="UniProtKB-KW"/>
</dbReference>
<dbReference type="STRING" id="233100.SAMN05216526_0334"/>
<dbReference type="NCBIfam" id="TIGR00055">
    <property type="entry name" value="uppS"/>
    <property type="match status" value="1"/>
</dbReference>